<sequence length="82" mass="9063">MFLLACQQYTANHHEGDATDSIPTLLRSGPAVSPEDFSFQLFHNGQLAISRNCGDPAVGNFTQYIEDSVLNKYVASRTDRTL</sequence>
<accession>A0A5C6LJS8</accession>
<keyword evidence="2" id="KW-1185">Reference proteome</keyword>
<comment type="caution">
    <text evidence="1">The sequence shown here is derived from an EMBL/GenBank/DDBJ whole genome shotgun (WGS) entry which is preliminary data.</text>
</comment>
<gene>
    <name evidence="1" type="ORF">FEF09_26880</name>
</gene>
<reference evidence="1 2" key="1">
    <citation type="submission" date="2019-08" db="EMBL/GenBank/DDBJ databases">
        <title>Whole genome sequencing of chitin degrading bacteria Chitinophaga pinensis YS16.</title>
        <authorList>
            <person name="Singh R.P."/>
            <person name="Manchanda G."/>
            <person name="Maurya I.K."/>
            <person name="Joshi N.K."/>
            <person name="Srivastava A.K."/>
        </authorList>
    </citation>
    <scope>NUCLEOTIDE SEQUENCE [LARGE SCALE GENOMIC DNA]</scope>
    <source>
        <strain evidence="1 2">YS-16</strain>
    </source>
</reference>
<dbReference type="RefSeq" id="WP_186774554.1">
    <property type="nucleotide sequence ID" value="NZ_VOHS01000054.1"/>
</dbReference>
<protein>
    <submittedName>
        <fullName evidence="1">Uncharacterized protein</fullName>
    </submittedName>
</protein>
<evidence type="ECO:0000313" key="2">
    <source>
        <dbReference type="Proteomes" id="UP000318815"/>
    </source>
</evidence>
<proteinExistence type="predicted"/>
<dbReference type="AlphaFoldDB" id="A0A5C6LJS8"/>
<evidence type="ECO:0000313" key="1">
    <source>
        <dbReference type="EMBL" id="TWV93634.1"/>
    </source>
</evidence>
<organism evidence="1 2">
    <name type="scientific">Chitinophaga pinensis</name>
    <dbReference type="NCBI Taxonomy" id="79329"/>
    <lineage>
        <taxon>Bacteria</taxon>
        <taxon>Pseudomonadati</taxon>
        <taxon>Bacteroidota</taxon>
        <taxon>Chitinophagia</taxon>
        <taxon>Chitinophagales</taxon>
        <taxon>Chitinophagaceae</taxon>
        <taxon>Chitinophaga</taxon>
    </lineage>
</organism>
<dbReference type="Proteomes" id="UP000318815">
    <property type="component" value="Unassembled WGS sequence"/>
</dbReference>
<dbReference type="EMBL" id="VOHS01000054">
    <property type="protein sequence ID" value="TWV93634.1"/>
    <property type="molecule type" value="Genomic_DNA"/>
</dbReference>
<name>A0A5C6LJS8_9BACT</name>